<protein>
    <submittedName>
        <fullName evidence="1">Uncharacterized protein</fullName>
    </submittedName>
</protein>
<keyword evidence="2" id="KW-1185">Reference proteome</keyword>
<comment type="caution">
    <text evidence="1">The sequence shown here is derived from an EMBL/GenBank/DDBJ whole genome shotgun (WGS) entry which is preliminary data.</text>
</comment>
<dbReference type="EMBL" id="JBHUEN010000043">
    <property type="protein sequence ID" value="MFD1882759.1"/>
    <property type="molecule type" value="Genomic_DNA"/>
</dbReference>
<sequence>MSRRARNLIGLLLLVLIVAGATVWALGWRQGPPPQPVEMHGAHSKLELHEVATIVASRYRGRMLRAAYVPPTPAEREMGVRAALSIRWITPDRAVLSIRLDARTGRFLDVAGAGQIKARIAPNR</sequence>
<accession>A0ABW4R936</accession>
<organism evidence="1 2">
    <name type="scientific">Paracoccus pacificus</name>
    <dbReference type="NCBI Taxonomy" id="1463598"/>
    <lineage>
        <taxon>Bacteria</taxon>
        <taxon>Pseudomonadati</taxon>
        <taxon>Pseudomonadota</taxon>
        <taxon>Alphaproteobacteria</taxon>
        <taxon>Rhodobacterales</taxon>
        <taxon>Paracoccaceae</taxon>
        <taxon>Paracoccus</taxon>
    </lineage>
</organism>
<proteinExistence type="predicted"/>
<dbReference type="RefSeq" id="WP_379143571.1">
    <property type="nucleotide sequence ID" value="NZ_JBHUEN010000043.1"/>
</dbReference>
<dbReference type="Proteomes" id="UP001597213">
    <property type="component" value="Unassembled WGS sequence"/>
</dbReference>
<name>A0ABW4R936_9RHOB</name>
<reference evidence="2" key="1">
    <citation type="journal article" date="2019" name="Int. J. Syst. Evol. Microbiol.">
        <title>The Global Catalogue of Microorganisms (GCM) 10K type strain sequencing project: providing services to taxonomists for standard genome sequencing and annotation.</title>
        <authorList>
            <consortium name="The Broad Institute Genomics Platform"/>
            <consortium name="The Broad Institute Genome Sequencing Center for Infectious Disease"/>
            <person name="Wu L."/>
            <person name="Ma J."/>
        </authorList>
    </citation>
    <scope>NUCLEOTIDE SEQUENCE [LARGE SCALE GENOMIC DNA]</scope>
    <source>
        <strain evidence="2">CCUG 56029</strain>
    </source>
</reference>
<evidence type="ECO:0000313" key="1">
    <source>
        <dbReference type="EMBL" id="MFD1882759.1"/>
    </source>
</evidence>
<evidence type="ECO:0000313" key="2">
    <source>
        <dbReference type="Proteomes" id="UP001597213"/>
    </source>
</evidence>
<gene>
    <name evidence="1" type="ORF">ACFSCT_13625</name>
</gene>